<dbReference type="Pfam" id="PF01738">
    <property type="entry name" value="DLH"/>
    <property type="match status" value="1"/>
</dbReference>
<feature type="domain" description="Dienelactone hydrolase" evidence="1">
    <location>
        <begin position="181"/>
        <end position="298"/>
    </location>
</feature>
<dbReference type="InterPro" id="IPR002925">
    <property type="entry name" value="Dienelactn_hydro"/>
</dbReference>
<proteinExistence type="predicted"/>
<name>A0A176JUI0_9BACT</name>
<evidence type="ECO:0000313" key="3">
    <source>
        <dbReference type="Proteomes" id="UP000077339"/>
    </source>
</evidence>
<sequence>MKSFHAYRNDFFELYSEGKIARALNLADEIEVAYPDMAYKTKFWKARLYSVINEKALAIKALQEMNNMGYWLSPSVLQRSSDLENIKEEPEFHEILNSFKESQVEAMKHSAPLKLEFVPSGSSQNKLPLIVTLHWRLGNAEEFSAFWKGAAQSGKARVLSLQSSQQAGTALYCWDNVEISKKEVSEQVEEYLGIHSSKISQLILSGASQGARLAFELAFEGELTPEKLVLVAPAFRDMDYARELIEKRKGNFKIYIIIGEKDRLFFKNANSIKEMLAENNIPCEMKVYPNMGHTFPDDFDKVLLDILDE</sequence>
<comment type="caution">
    <text evidence="2">The sequence shown here is derived from an EMBL/GenBank/DDBJ whole genome shotgun (WGS) entry which is preliminary data.</text>
</comment>
<dbReference type="RefSeq" id="WP_068349065.1">
    <property type="nucleotide sequence ID" value="NZ_JFHK01000029.1"/>
</dbReference>
<evidence type="ECO:0000313" key="2">
    <source>
        <dbReference type="EMBL" id="OAA27113.1"/>
    </source>
</evidence>
<accession>A0A176JUI0</accession>
<dbReference type="Gene3D" id="3.40.50.1820">
    <property type="entry name" value="alpha/beta hydrolase"/>
    <property type="match status" value="1"/>
</dbReference>
<gene>
    <name evidence="2" type="ORF">AT15_05325</name>
</gene>
<organism evidence="2 3">
    <name type="scientific">Kosmotoga arenicorallina S304</name>
    <dbReference type="NCBI Taxonomy" id="1453497"/>
    <lineage>
        <taxon>Bacteria</taxon>
        <taxon>Thermotogati</taxon>
        <taxon>Thermotogota</taxon>
        <taxon>Thermotogae</taxon>
        <taxon>Kosmotogales</taxon>
        <taxon>Kosmotogaceae</taxon>
        <taxon>Kosmotoga</taxon>
    </lineage>
</organism>
<dbReference type="STRING" id="1453497.AT15_05325"/>
<dbReference type="Proteomes" id="UP000077339">
    <property type="component" value="Unassembled WGS sequence"/>
</dbReference>
<dbReference type="PATRIC" id="fig|1453497.3.peg.1058"/>
<protein>
    <recommendedName>
        <fullName evidence="1">Dienelactone hydrolase domain-containing protein</fullName>
    </recommendedName>
</protein>
<evidence type="ECO:0000259" key="1">
    <source>
        <dbReference type="Pfam" id="PF01738"/>
    </source>
</evidence>
<dbReference type="GO" id="GO:0016787">
    <property type="term" value="F:hydrolase activity"/>
    <property type="evidence" value="ECO:0007669"/>
    <property type="project" value="InterPro"/>
</dbReference>
<dbReference type="AlphaFoldDB" id="A0A176JUI0"/>
<keyword evidence="3" id="KW-1185">Reference proteome</keyword>
<dbReference type="InterPro" id="IPR029058">
    <property type="entry name" value="AB_hydrolase_fold"/>
</dbReference>
<reference evidence="2 3" key="1">
    <citation type="submission" date="2014-02" db="EMBL/GenBank/DDBJ databases">
        <title>Kosmotoga genome sequencing.</title>
        <authorList>
            <person name="Pollo S.M."/>
            <person name="Charchuk R."/>
            <person name="Nesbo C.L."/>
        </authorList>
    </citation>
    <scope>NUCLEOTIDE SEQUENCE [LARGE SCALE GENOMIC DNA]</scope>
    <source>
        <strain evidence="2 3">S304</strain>
    </source>
</reference>
<dbReference type="SUPFAM" id="SSF53474">
    <property type="entry name" value="alpha/beta-Hydrolases"/>
    <property type="match status" value="1"/>
</dbReference>
<dbReference type="OrthoDB" id="145713at2"/>
<dbReference type="EMBL" id="JFHK01000029">
    <property type="protein sequence ID" value="OAA27113.1"/>
    <property type="molecule type" value="Genomic_DNA"/>
</dbReference>